<accession>A0A392SIR4</accession>
<evidence type="ECO:0000313" key="3">
    <source>
        <dbReference type="Proteomes" id="UP000265520"/>
    </source>
</evidence>
<keyword evidence="3" id="KW-1185">Reference proteome</keyword>
<keyword evidence="1" id="KW-0732">Signal</keyword>
<feature type="non-terminal residue" evidence="2">
    <location>
        <position position="50"/>
    </location>
</feature>
<feature type="signal peptide" evidence="1">
    <location>
        <begin position="1"/>
        <end position="18"/>
    </location>
</feature>
<dbReference type="EMBL" id="LXQA010377808">
    <property type="protein sequence ID" value="MCI47845.1"/>
    <property type="molecule type" value="Genomic_DNA"/>
</dbReference>
<evidence type="ECO:0000256" key="1">
    <source>
        <dbReference type="SAM" id="SignalP"/>
    </source>
</evidence>
<protein>
    <submittedName>
        <fullName evidence="2">NBS-LRR disease resistance protein</fullName>
    </submittedName>
</protein>
<dbReference type="Proteomes" id="UP000265520">
    <property type="component" value="Unassembled WGS sequence"/>
</dbReference>
<dbReference type="AlphaFoldDB" id="A0A392SIR4"/>
<reference evidence="2 3" key="1">
    <citation type="journal article" date="2018" name="Front. Plant Sci.">
        <title>Red Clover (Trifolium pratense) and Zigzag Clover (T. medium) - A Picture of Genomic Similarities and Differences.</title>
        <authorList>
            <person name="Dluhosova J."/>
            <person name="Istvanek J."/>
            <person name="Nedelnik J."/>
            <person name="Repkova J."/>
        </authorList>
    </citation>
    <scope>NUCLEOTIDE SEQUENCE [LARGE SCALE GENOMIC DNA]</scope>
    <source>
        <strain evidence="3">cv. 10/8</strain>
        <tissue evidence="2">Leaf</tissue>
    </source>
</reference>
<evidence type="ECO:0000313" key="2">
    <source>
        <dbReference type="EMBL" id="MCI47845.1"/>
    </source>
</evidence>
<proteinExistence type="predicted"/>
<name>A0A392SIR4_9FABA</name>
<sequence>MMALVGSFLFSMAESIIAQLASQTLAEASQVLGVYNDLQHFTQTLSYIKA</sequence>
<comment type="caution">
    <text evidence="2">The sequence shown here is derived from an EMBL/GenBank/DDBJ whole genome shotgun (WGS) entry which is preliminary data.</text>
</comment>
<feature type="chain" id="PRO_5017484773" evidence="1">
    <location>
        <begin position="19"/>
        <end position="50"/>
    </location>
</feature>
<organism evidence="2 3">
    <name type="scientific">Trifolium medium</name>
    <dbReference type="NCBI Taxonomy" id="97028"/>
    <lineage>
        <taxon>Eukaryota</taxon>
        <taxon>Viridiplantae</taxon>
        <taxon>Streptophyta</taxon>
        <taxon>Embryophyta</taxon>
        <taxon>Tracheophyta</taxon>
        <taxon>Spermatophyta</taxon>
        <taxon>Magnoliopsida</taxon>
        <taxon>eudicotyledons</taxon>
        <taxon>Gunneridae</taxon>
        <taxon>Pentapetalae</taxon>
        <taxon>rosids</taxon>
        <taxon>fabids</taxon>
        <taxon>Fabales</taxon>
        <taxon>Fabaceae</taxon>
        <taxon>Papilionoideae</taxon>
        <taxon>50 kb inversion clade</taxon>
        <taxon>NPAAA clade</taxon>
        <taxon>Hologalegina</taxon>
        <taxon>IRL clade</taxon>
        <taxon>Trifolieae</taxon>
        <taxon>Trifolium</taxon>
    </lineage>
</organism>